<evidence type="ECO:0000313" key="10">
    <source>
        <dbReference type="Proteomes" id="UP001232063"/>
    </source>
</evidence>
<dbReference type="Proteomes" id="UP001232063">
    <property type="component" value="Unassembled WGS sequence"/>
</dbReference>
<keyword evidence="3 6" id="KW-0812">Transmembrane</keyword>
<keyword evidence="4 6" id="KW-1133">Transmembrane helix</keyword>
<dbReference type="InterPro" id="IPR050250">
    <property type="entry name" value="Macrolide_Exporter_MacB"/>
</dbReference>
<evidence type="ECO:0000256" key="3">
    <source>
        <dbReference type="ARBA" id="ARBA00022692"/>
    </source>
</evidence>
<dbReference type="InterPro" id="IPR047699">
    <property type="entry name" value="Permease_put_prefix"/>
</dbReference>
<dbReference type="Pfam" id="PF12704">
    <property type="entry name" value="MacB_PCD"/>
    <property type="match status" value="2"/>
</dbReference>
<keyword evidence="5 6" id="KW-0472">Membrane</keyword>
<evidence type="ECO:0000259" key="7">
    <source>
        <dbReference type="Pfam" id="PF02687"/>
    </source>
</evidence>
<comment type="caution">
    <text evidence="9">The sequence shown here is derived from an EMBL/GenBank/DDBJ whole genome shotgun (WGS) entry which is preliminary data.</text>
</comment>
<feature type="transmembrane region" description="Helical" evidence="6">
    <location>
        <begin position="851"/>
        <end position="870"/>
    </location>
</feature>
<feature type="transmembrane region" description="Helical" evidence="6">
    <location>
        <begin position="546"/>
        <end position="566"/>
    </location>
</feature>
<dbReference type="GO" id="GO:0022857">
    <property type="term" value="F:transmembrane transporter activity"/>
    <property type="evidence" value="ECO:0007669"/>
    <property type="project" value="TreeGrafter"/>
</dbReference>
<feature type="transmembrane region" description="Helical" evidence="6">
    <location>
        <begin position="134"/>
        <end position="155"/>
    </location>
</feature>
<feature type="domain" description="MacB-like periplasmic core" evidence="8">
    <location>
        <begin position="553"/>
        <end position="766"/>
    </location>
</feature>
<evidence type="ECO:0000256" key="2">
    <source>
        <dbReference type="ARBA" id="ARBA00022475"/>
    </source>
</evidence>
<feature type="domain" description="ABC3 transporter permease C-terminal" evidence="7">
    <location>
        <begin position="802"/>
        <end position="911"/>
    </location>
</feature>
<dbReference type="NCBIfam" id="NF038404">
    <property type="entry name" value="perm_prefix_2"/>
    <property type="match status" value="1"/>
</dbReference>
<gene>
    <name evidence="9" type="ORF">QNI22_34345</name>
</gene>
<keyword evidence="2" id="KW-1003">Cell membrane</keyword>
<evidence type="ECO:0000256" key="4">
    <source>
        <dbReference type="ARBA" id="ARBA00022989"/>
    </source>
</evidence>
<evidence type="ECO:0000256" key="5">
    <source>
        <dbReference type="ARBA" id="ARBA00023136"/>
    </source>
</evidence>
<feature type="transmembrane region" description="Helical" evidence="6">
    <location>
        <begin position="799"/>
        <end position="823"/>
    </location>
</feature>
<protein>
    <submittedName>
        <fullName evidence="9">ABC transporter permease</fullName>
    </submittedName>
</protein>
<evidence type="ECO:0000256" key="6">
    <source>
        <dbReference type="SAM" id="Phobius"/>
    </source>
</evidence>
<dbReference type="InterPro" id="IPR003838">
    <property type="entry name" value="ABC3_permease_C"/>
</dbReference>
<feature type="transmembrane region" description="Helical" evidence="6">
    <location>
        <begin position="460"/>
        <end position="481"/>
    </location>
</feature>
<feature type="transmembrane region" description="Helical" evidence="6">
    <location>
        <begin position="497"/>
        <end position="521"/>
    </location>
</feature>
<reference evidence="9" key="1">
    <citation type="submission" date="2023-05" db="EMBL/GenBank/DDBJ databases">
        <authorList>
            <person name="Zhang X."/>
        </authorList>
    </citation>
    <scope>NUCLEOTIDE SEQUENCE</scope>
    <source>
        <strain evidence="9">BD1B2-1</strain>
    </source>
</reference>
<dbReference type="PANTHER" id="PTHR30572:SF18">
    <property type="entry name" value="ABC-TYPE MACROLIDE FAMILY EXPORT SYSTEM PERMEASE COMPONENT 2"/>
    <property type="match status" value="1"/>
</dbReference>
<keyword evidence="10" id="KW-1185">Reference proteome</keyword>
<dbReference type="PANTHER" id="PTHR30572">
    <property type="entry name" value="MEMBRANE COMPONENT OF TRANSPORTER-RELATED"/>
    <property type="match status" value="1"/>
</dbReference>
<feature type="domain" description="ABC3 transporter permease C-terminal" evidence="7">
    <location>
        <begin position="410"/>
        <end position="526"/>
    </location>
</feature>
<proteinExistence type="predicted"/>
<feature type="transmembrane region" description="Helical" evidence="6">
    <location>
        <begin position="885"/>
        <end position="908"/>
    </location>
</feature>
<dbReference type="EMBL" id="JASJOU010000018">
    <property type="protein sequence ID" value="MDJ1505788.1"/>
    <property type="molecule type" value="Genomic_DNA"/>
</dbReference>
<feature type="domain" description="MacB-like periplasmic core" evidence="8">
    <location>
        <begin position="133"/>
        <end position="357"/>
    </location>
</feature>
<comment type="subcellular location">
    <subcellularLocation>
        <location evidence="1">Cell membrane</location>
        <topology evidence="1">Multi-pass membrane protein</topology>
    </subcellularLocation>
</comment>
<accession>A0AAE3UJV6</accession>
<dbReference type="AlphaFoldDB" id="A0AAE3UJV6"/>
<dbReference type="GO" id="GO:0005886">
    <property type="term" value="C:plasma membrane"/>
    <property type="evidence" value="ECO:0007669"/>
    <property type="project" value="UniProtKB-SubCell"/>
</dbReference>
<evidence type="ECO:0000259" key="8">
    <source>
        <dbReference type="Pfam" id="PF12704"/>
    </source>
</evidence>
<name>A0AAE3UJV6_9BACT</name>
<dbReference type="InterPro" id="IPR025857">
    <property type="entry name" value="MacB_PCD"/>
</dbReference>
<organism evidence="9 10">
    <name type="scientific">Xanthocytophaga agilis</name>
    <dbReference type="NCBI Taxonomy" id="3048010"/>
    <lineage>
        <taxon>Bacteria</taxon>
        <taxon>Pseudomonadati</taxon>
        <taxon>Bacteroidota</taxon>
        <taxon>Cytophagia</taxon>
        <taxon>Cytophagales</taxon>
        <taxon>Rhodocytophagaceae</taxon>
        <taxon>Xanthocytophaga</taxon>
    </lineage>
</organism>
<evidence type="ECO:0000256" key="1">
    <source>
        <dbReference type="ARBA" id="ARBA00004651"/>
    </source>
</evidence>
<evidence type="ECO:0000313" key="9">
    <source>
        <dbReference type="EMBL" id="MDJ1505788.1"/>
    </source>
</evidence>
<feature type="transmembrane region" description="Helical" evidence="6">
    <location>
        <begin position="404"/>
        <end position="426"/>
    </location>
</feature>
<sequence length="922" mass="103248">MKQSPINPHRKTPPRWAEALLERFCPDQDLEEVQGDLAELYVYWLQTRGKRTADWCYVYNALRLLRPFGRMPLLGKRESSSSMPVHSPVSTSLLAPVSIHSNIPIHPLAIDTIMLRNYLKIALRNLFKNKAYSFINIGGLAVGMCVATLIGLWVYDEVSYDTSHPNYADIAQIRHFSTYPGTGVTTTGESIQIPLGTALKGNYKPYFKHILMTFWAGDFTVSYGDKKIPSYGRFIEPGVIDMLSLKMLNGNASALSDPHSVILSASKAKAIFGNENPINQTLKIDNRIDVTVTGVFEDLPQNTSFGDLEFFAPWDLWVSSNDWVKECVNKWDNSSFTIFVQLAPNTSVETANAAIRNFYARQFPKDFAKDIAKYKPVLFLYPMKQWHLYSEFENGIAVGGRITFVWLFGIIGVFVLLLACINFMNLSTARSEKRAREVGIRKAIGSVRSQLVGQFLGESLLIACLAFVASVVLTVLSLPWFNQLASKDITFPLDKPLFWLVCLVFLLLTGFLAGLYPAFYLSSFQPIKVLKGTLRQGRYAALPRKLLVVVQFTVSVALIIGTIIVYRQIQHAQNRPVGYNREGLIHVPHNDPNYKGRQQVLTSQLINTGMVSDVAYSSSPLTAVWNNSGGYTWTGKDPELASDFSVIRVSHNFGKTVGWQFIAGRDFSKEFSTDSTGVIINEAAARYISPAKSSIQNLIGQTIKYNDNSRSWRVLGIVKDMVMQSPYEPVKRGFFFLDATHRETNRIVLKISPTVSATQALPAIEAVFRRIVPSAAFDYQFVDSEYGRKFSAEQQIGQLASVFAVLAIFISCLGIFGLASFTAEQRRKEIGIRKILGASVGNLWKLLSKDFLVLVVVSCLLATPIAWYFLSRWLQTYTYRIELSWWIFVVAAAAALLITLLTVSYQAIKTALANPVKSLRTE</sequence>
<dbReference type="Pfam" id="PF02687">
    <property type="entry name" value="FtsX"/>
    <property type="match status" value="2"/>
</dbReference>
<dbReference type="RefSeq" id="WP_314518206.1">
    <property type="nucleotide sequence ID" value="NZ_JASJOU010000018.1"/>
</dbReference>